<dbReference type="GO" id="GO:0008381">
    <property type="term" value="F:mechanosensitive monoatomic ion channel activity"/>
    <property type="evidence" value="ECO:0007669"/>
    <property type="project" value="TreeGrafter"/>
</dbReference>
<dbReference type="Pfam" id="PF01741">
    <property type="entry name" value="MscL"/>
    <property type="match status" value="1"/>
</dbReference>
<evidence type="ECO:0000256" key="3">
    <source>
        <dbReference type="ARBA" id="ARBA00022989"/>
    </source>
</evidence>
<feature type="transmembrane region" description="Helical" evidence="6">
    <location>
        <begin position="117"/>
        <end position="137"/>
    </location>
</feature>
<evidence type="ECO:0000256" key="4">
    <source>
        <dbReference type="ARBA" id="ARBA00023136"/>
    </source>
</evidence>
<gene>
    <name evidence="7" type="ORF">DFQ27_006143</name>
</gene>
<protein>
    <submittedName>
        <fullName evidence="7">Uncharacterized protein</fullName>
    </submittedName>
</protein>
<name>A0A9P6QI65_9FUNG</name>
<dbReference type="GO" id="GO:0016020">
    <property type="term" value="C:membrane"/>
    <property type="evidence" value="ECO:0007669"/>
    <property type="project" value="UniProtKB-SubCell"/>
</dbReference>
<keyword evidence="8" id="KW-1185">Reference proteome</keyword>
<accession>A0A9P6QI65</accession>
<keyword evidence="3 6" id="KW-1133">Transmembrane helix</keyword>
<feature type="compositionally biased region" description="Low complexity" evidence="5">
    <location>
        <begin position="217"/>
        <end position="229"/>
    </location>
</feature>
<comment type="caution">
    <text evidence="7">The sequence shown here is derived from an EMBL/GenBank/DDBJ whole genome shotgun (WGS) entry which is preliminary data.</text>
</comment>
<dbReference type="Proteomes" id="UP000807716">
    <property type="component" value="Unassembled WGS sequence"/>
</dbReference>
<dbReference type="AlphaFoldDB" id="A0A9P6QI65"/>
<evidence type="ECO:0000256" key="2">
    <source>
        <dbReference type="ARBA" id="ARBA00022692"/>
    </source>
</evidence>
<evidence type="ECO:0000256" key="5">
    <source>
        <dbReference type="SAM" id="MobiDB-lite"/>
    </source>
</evidence>
<evidence type="ECO:0000256" key="1">
    <source>
        <dbReference type="ARBA" id="ARBA00004141"/>
    </source>
</evidence>
<dbReference type="PANTHER" id="PTHR30266">
    <property type="entry name" value="MECHANOSENSITIVE CHANNEL MSCL"/>
    <property type="match status" value="1"/>
</dbReference>
<organism evidence="7 8">
    <name type="scientific">Actinomortierella ambigua</name>
    <dbReference type="NCBI Taxonomy" id="1343610"/>
    <lineage>
        <taxon>Eukaryota</taxon>
        <taxon>Fungi</taxon>
        <taxon>Fungi incertae sedis</taxon>
        <taxon>Mucoromycota</taxon>
        <taxon>Mortierellomycotina</taxon>
        <taxon>Mortierellomycetes</taxon>
        <taxon>Mortierellales</taxon>
        <taxon>Mortierellaceae</taxon>
        <taxon>Actinomortierella</taxon>
    </lineage>
</organism>
<dbReference type="OrthoDB" id="10010920at2759"/>
<dbReference type="Gene3D" id="1.10.1200.120">
    <property type="entry name" value="Large-conductance mechanosensitive channel, MscL, domain 1"/>
    <property type="match status" value="1"/>
</dbReference>
<feature type="region of interest" description="Disordered" evidence="5">
    <location>
        <begin position="216"/>
        <end position="236"/>
    </location>
</feature>
<keyword evidence="2 6" id="KW-0812">Transmembrane</keyword>
<keyword evidence="4 6" id="KW-0472">Membrane</keyword>
<dbReference type="EMBL" id="JAAAJB010000045">
    <property type="protein sequence ID" value="KAG0268641.1"/>
    <property type="molecule type" value="Genomic_DNA"/>
</dbReference>
<dbReference type="SUPFAM" id="SSF81330">
    <property type="entry name" value="Gated mechanosensitive channel"/>
    <property type="match status" value="1"/>
</dbReference>
<evidence type="ECO:0000256" key="6">
    <source>
        <dbReference type="SAM" id="Phobius"/>
    </source>
</evidence>
<comment type="subcellular location">
    <subcellularLocation>
        <location evidence="1">Membrane</location>
        <topology evidence="1">Multi-pass membrane protein</topology>
    </subcellularLocation>
</comment>
<reference evidence="7" key="1">
    <citation type="journal article" date="2020" name="Fungal Divers.">
        <title>Resolving the Mortierellaceae phylogeny through synthesis of multi-gene phylogenetics and phylogenomics.</title>
        <authorList>
            <person name="Vandepol N."/>
            <person name="Liber J."/>
            <person name="Desiro A."/>
            <person name="Na H."/>
            <person name="Kennedy M."/>
            <person name="Barry K."/>
            <person name="Grigoriev I.V."/>
            <person name="Miller A.N."/>
            <person name="O'Donnell K."/>
            <person name="Stajich J.E."/>
            <person name="Bonito G."/>
        </authorList>
    </citation>
    <scope>NUCLEOTIDE SEQUENCE</scope>
    <source>
        <strain evidence="7">BC1065</strain>
    </source>
</reference>
<dbReference type="InterPro" id="IPR036019">
    <property type="entry name" value="MscL_channel"/>
</dbReference>
<proteinExistence type="predicted"/>
<sequence>MNVVDSVGHGVHNATELGRGVFKKSKGFFQDAKDFLSRGNAFGLAIAFIMSTALTAVVSSLVDDIITPLFGFASHKNLEEMFLILRCGKTACSYPTRAQAQADFALIWGWGRFLSKVIYFILVGLVLFLLLKLWYFLRRKGPGAKDRPCTFCTKDIPGDAIKCPFCTAWLDEDARRKKVGTAICTRCTFSVPANAERCPYCTSWLNDSNIGEKLERSSSSYTATPSSTAGPIKTLM</sequence>
<dbReference type="InterPro" id="IPR037673">
    <property type="entry name" value="MSC/AndL"/>
</dbReference>
<feature type="transmembrane region" description="Helical" evidence="6">
    <location>
        <begin position="41"/>
        <end position="62"/>
    </location>
</feature>
<evidence type="ECO:0000313" key="8">
    <source>
        <dbReference type="Proteomes" id="UP000807716"/>
    </source>
</evidence>
<dbReference type="PANTHER" id="PTHR30266:SF2">
    <property type="entry name" value="LARGE-CONDUCTANCE MECHANOSENSITIVE CHANNEL"/>
    <property type="match status" value="1"/>
</dbReference>
<evidence type="ECO:0000313" key="7">
    <source>
        <dbReference type="EMBL" id="KAG0268641.1"/>
    </source>
</evidence>